<dbReference type="EMBL" id="AEUZ02000001">
    <property type="protein sequence ID" value="EHJ57247.1"/>
    <property type="molecule type" value="Genomic_DNA"/>
</dbReference>
<feature type="transmembrane region" description="Helical" evidence="4">
    <location>
        <begin position="14"/>
        <end position="36"/>
    </location>
</feature>
<comment type="subcellular location">
    <subcellularLocation>
        <location evidence="1">Secreted</location>
    </subcellularLocation>
</comment>
<evidence type="ECO:0000256" key="2">
    <source>
        <dbReference type="ARBA" id="ARBA00022729"/>
    </source>
</evidence>
<sequence>MANRSHRRQKRKGLAILNCFLLVFCVLFVGVLIYHYKSNSINHTVREFTQVMTKQSKKSSHKGESKKVTNSNKKGSSPKQVWQKASDPLKVPILMYHAVHVMGQEEKANENLIVSPDTFESQIKALSQNGYYFLTPEEAFRILSKNEKPSHKYVWLTFDDSMIDFYNVAYPILKKYKAKATNNVITGLTQSGSKGNLTITQMLEMKKDGMSFQDHTVNHPDLSLQSDTVQKNELKDSKVYLDEQLHQNTIAVAYPSGRYNDSTLNIAQSLNYKLGVTTHEGLASVSDGLLSLKRIRILPTTSAQQLLETIQ</sequence>
<evidence type="ECO:0000259" key="5">
    <source>
        <dbReference type="PROSITE" id="PS51677"/>
    </source>
</evidence>
<dbReference type="CDD" id="cd10918">
    <property type="entry name" value="CE4_NodB_like_5s_6s"/>
    <property type="match status" value="1"/>
</dbReference>
<proteinExistence type="predicted"/>
<feature type="region of interest" description="Disordered" evidence="3">
    <location>
        <begin position="52"/>
        <end position="84"/>
    </location>
</feature>
<dbReference type="InterPro" id="IPR002509">
    <property type="entry name" value="NODB_dom"/>
</dbReference>
<dbReference type="PROSITE" id="PS51677">
    <property type="entry name" value="NODB"/>
    <property type="match status" value="1"/>
</dbReference>
<keyword evidence="7" id="KW-1185">Reference proteome</keyword>
<evidence type="ECO:0000313" key="7">
    <source>
        <dbReference type="Proteomes" id="UP000005388"/>
    </source>
</evidence>
<dbReference type="Proteomes" id="UP000005388">
    <property type="component" value="Unassembled WGS sequence"/>
</dbReference>
<dbReference type="PANTHER" id="PTHR34216:SF3">
    <property type="entry name" value="POLY-BETA-1,6-N-ACETYL-D-GLUCOSAMINE N-DEACETYLASE"/>
    <property type="match status" value="1"/>
</dbReference>
<protein>
    <submittedName>
        <fullName evidence="6">Polysaccharide deacetylase</fullName>
    </submittedName>
</protein>
<dbReference type="GO" id="GO:0005576">
    <property type="term" value="C:extracellular region"/>
    <property type="evidence" value="ECO:0007669"/>
    <property type="project" value="UniProtKB-SubCell"/>
</dbReference>
<evidence type="ECO:0000313" key="6">
    <source>
        <dbReference type="EMBL" id="EHJ57247.1"/>
    </source>
</evidence>
<comment type="caution">
    <text evidence="6">The sequence shown here is derived from an EMBL/GenBank/DDBJ whole genome shotgun (WGS) entry which is preliminary data.</text>
</comment>
<organism evidence="6 7">
    <name type="scientific">Streptococcus urinalis 2285-97</name>
    <dbReference type="NCBI Taxonomy" id="764291"/>
    <lineage>
        <taxon>Bacteria</taxon>
        <taxon>Bacillati</taxon>
        <taxon>Bacillota</taxon>
        <taxon>Bacilli</taxon>
        <taxon>Lactobacillales</taxon>
        <taxon>Streptococcaceae</taxon>
        <taxon>Streptococcus</taxon>
    </lineage>
</organism>
<dbReference type="GO" id="GO:0005975">
    <property type="term" value="P:carbohydrate metabolic process"/>
    <property type="evidence" value="ECO:0007669"/>
    <property type="project" value="InterPro"/>
</dbReference>
<keyword evidence="4" id="KW-0812">Transmembrane</keyword>
<dbReference type="Pfam" id="PF01522">
    <property type="entry name" value="Polysacc_deac_1"/>
    <property type="match status" value="1"/>
</dbReference>
<feature type="compositionally biased region" description="Polar residues" evidence="3">
    <location>
        <begin position="68"/>
        <end position="80"/>
    </location>
</feature>
<evidence type="ECO:0000256" key="4">
    <source>
        <dbReference type="SAM" id="Phobius"/>
    </source>
</evidence>
<accession>G5KFN6</accession>
<dbReference type="InterPro" id="IPR051398">
    <property type="entry name" value="Polysacch_Deacetylase"/>
</dbReference>
<evidence type="ECO:0000256" key="1">
    <source>
        <dbReference type="ARBA" id="ARBA00004613"/>
    </source>
</evidence>
<keyword evidence="2" id="KW-0732">Signal</keyword>
<reference evidence="6 7" key="1">
    <citation type="journal article" date="2014" name="Int. J. Syst. Evol. Microbiol.">
        <title>Phylogenomics and the dynamic genome evolution of the genus Streptococcus.</title>
        <authorList>
            <consortium name="The Broad Institute Genome Sequencing Platform"/>
            <person name="Richards V.P."/>
            <person name="Palmer S.R."/>
            <person name="Pavinski Bitar P.D."/>
            <person name="Qin X."/>
            <person name="Weinstock G.M."/>
            <person name="Highlander S.K."/>
            <person name="Town C.D."/>
            <person name="Burne R.A."/>
            <person name="Stanhope M.J."/>
        </authorList>
    </citation>
    <scope>NUCLEOTIDE SEQUENCE [LARGE SCALE GENOMIC DNA]</scope>
    <source>
        <strain evidence="6 7">2285-97</strain>
    </source>
</reference>
<keyword evidence="4" id="KW-1133">Transmembrane helix</keyword>
<dbReference type="PANTHER" id="PTHR34216">
    <property type="match status" value="1"/>
</dbReference>
<dbReference type="Gene3D" id="3.20.20.370">
    <property type="entry name" value="Glycoside hydrolase/deacetylase"/>
    <property type="match status" value="1"/>
</dbReference>
<dbReference type="RefSeq" id="WP_006739966.1">
    <property type="nucleotide sequence ID" value="NZ_AEUZ02000001.1"/>
</dbReference>
<keyword evidence="4" id="KW-0472">Membrane</keyword>
<dbReference type="SUPFAM" id="SSF88713">
    <property type="entry name" value="Glycoside hydrolase/deacetylase"/>
    <property type="match status" value="1"/>
</dbReference>
<dbReference type="InterPro" id="IPR011330">
    <property type="entry name" value="Glyco_hydro/deAcase_b/a-brl"/>
</dbReference>
<dbReference type="GO" id="GO:0016810">
    <property type="term" value="F:hydrolase activity, acting on carbon-nitrogen (but not peptide) bonds"/>
    <property type="evidence" value="ECO:0007669"/>
    <property type="project" value="InterPro"/>
</dbReference>
<feature type="domain" description="NodB homology" evidence="5">
    <location>
        <begin position="152"/>
        <end position="311"/>
    </location>
</feature>
<dbReference type="eggNOG" id="COG0726">
    <property type="taxonomic scope" value="Bacteria"/>
</dbReference>
<dbReference type="AlphaFoldDB" id="G5KFN6"/>
<evidence type="ECO:0000256" key="3">
    <source>
        <dbReference type="SAM" id="MobiDB-lite"/>
    </source>
</evidence>
<name>G5KFN6_9STRE</name>
<dbReference type="STRING" id="764291.STRUR_1043"/>
<gene>
    <name evidence="6" type="ORF">STRUR_1043</name>
</gene>